<evidence type="ECO:0000313" key="1">
    <source>
        <dbReference type="EMBL" id="ADX97852.1"/>
    </source>
</evidence>
<gene>
    <name evidence="1" type="ordered locus">MSU_0310</name>
</gene>
<dbReference type="InterPro" id="IPR004465">
    <property type="entry name" value="RNR_NrdI"/>
</dbReference>
<accession>F0QQT2</accession>
<dbReference type="Gene3D" id="3.40.50.360">
    <property type="match status" value="1"/>
</dbReference>
<dbReference type="KEGG" id="mss:MSU_0310"/>
<dbReference type="InterPro" id="IPR029039">
    <property type="entry name" value="Flavoprotein-like_sf"/>
</dbReference>
<dbReference type="EMBL" id="CP002525">
    <property type="protein sequence ID" value="ADX97852.1"/>
    <property type="molecule type" value="Genomic_DNA"/>
</dbReference>
<dbReference type="STRING" id="768700.MSU_0310"/>
<dbReference type="HOGENOM" id="CLU_114845_3_0_14"/>
<dbReference type="PIRSF" id="PIRSF005087">
    <property type="entry name" value="NrdI"/>
    <property type="match status" value="1"/>
</dbReference>
<dbReference type="SUPFAM" id="SSF52218">
    <property type="entry name" value="Flavoproteins"/>
    <property type="match status" value="1"/>
</dbReference>
<reference evidence="1 2" key="1">
    <citation type="journal article" date="2011" name="J. Bacteriol.">
        <title>Complete genome sequences of two hemotropic Mycoplasmas, Mycoplasma haemofelis strain Ohio2 and Mycoplasma suis strain Illinois.</title>
        <authorList>
            <person name="Messick J.B."/>
            <person name="Santos A.P."/>
            <person name="Guimaraes A.M."/>
        </authorList>
    </citation>
    <scope>NUCLEOTIDE SEQUENCE [LARGE SCALE GENOMIC DNA]</scope>
    <source>
        <strain evidence="1 2">Illinois</strain>
    </source>
</reference>
<dbReference type="RefSeq" id="WP_013608959.1">
    <property type="nucleotide sequence ID" value="NC_015155.1"/>
</dbReference>
<dbReference type="NCBIfam" id="TIGR00333">
    <property type="entry name" value="nrdI"/>
    <property type="match status" value="1"/>
</dbReference>
<dbReference type="PANTHER" id="PTHR37297">
    <property type="entry name" value="PROTEIN NRDI"/>
    <property type="match status" value="1"/>
</dbReference>
<keyword evidence="2" id="KW-1185">Reference proteome</keyword>
<dbReference type="PANTHER" id="PTHR37297:SF1">
    <property type="entry name" value="PROTEIN NRDI"/>
    <property type="match status" value="1"/>
</dbReference>
<dbReference type="Pfam" id="PF07972">
    <property type="entry name" value="Flavodoxin_NdrI"/>
    <property type="match status" value="1"/>
</dbReference>
<dbReference type="GO" id="GO:0010181">
    <property type="term" value="F:FMN binding"/>
    <property type="evidence" value="ECO:0007669"/>
    <property type="project" value="InterPro"/>
</dbReference>
<evidence type="ECO:0000313" key="2">
    <source>
        <dbReference type="Proteomes" id="UP000007484"/>
    </source>
</evidence>
<proteinExistence type="predicted"/>
<dbReference type="Proteomes" id="UP000007484">
    <property type="component" value="Chromosome"/>
</dbReference>
<name>F0QQT2_MYCSL</name>
<protein>
    <submittedName>
        <fullName evidence="1">Ribonucleotide reductase stimulatory protein</fullName>
    </submittedName>
</protein>
<sequence>MQLWFASRTGKVETIVSKLQLKNVFRIFNGKEVATEEYILFTYTDGEGEVPKVVTTFLELNHHLLRGVIGSGNKNFGKNFCKSVHIINEKYNVPILMKFDLGGNRTAIEQLKTVLTELNLS</sequence>
<organism evidence="1 2">
    <name type="scientific">Mycoplasma suis (strain Illinois)</name>
    <dbReference type="NCBI Taxonomy" id="768700"/>
    <lineage>
        <taxon>Bacteria</taxon>
        <taxon>Bacillati</taxon>
        <taxon>Mycoplasmatota</taxon>
        <taxon>Mollicutes</taxon>
        <taxon>Mycoplasmataceae</taxon>
        <taxon>Mycoplasma</taxon>
    </lineage>
</organism>
<dbReference type="AlphaFoldDB" id="F0QQT2"/>